<dbReference type="OrthoDB" id="9804774at2"/>
<proteinExistence type="inferred from homology"/>
<evidence type="ECO:0000256" key="3">
    <source>
        <dbReference type="RuleBase" id="RU000363"/>
    </source>
</evidence>
<keyword evidence="2" id="KW-0560">Oxidoreductase</keyword>
<comment type="similarity">
    <text evidence="1 3">Belongs to the short-chain dehydrogenases/reductases (SDR) family.</text>
</comment>
<organism evidence="5 6">
    <name type="scientific">Caulobacter vibrioides OR37</name>
    <dbReference type="NCBI Taxonomy" id="1292034"/>
    <lineage>
        <taxon>Bacteria</taxon>
        <taxon>Pseudomonadati</taxon>
        <taxon>Pseudomonadota</taxon>
        <taxon>Alphaproteobacteria</taxon>
        <taxon>Caulobacterales</taxon>
        <taxon>Caulobacteraceae</taxon>
        <taxon>Caulobacter</taxon>
    </lineage>
</organism>
<dbReference type="AlphaFoldDB" id="R0ENQ5"/>
<keyword evidence="6" id="KW-1185">Reference proteome</keyword>
<dbReference type="InterPro" id="IPR057326">
    <property type="entry name" value="KR_dom"/>
</dbReference>
<sequence length="301" mass="31303">MTGGADLEGRVVIVTGAGKGLGRAYALDLARRGARVVVNNRWTDRAQPSSAEAVVAEIRAMGGQAIADHGEAELAETGQALVDLALSTFGRLDAVVSNAGVPQTARLHRQTAEDFQRVFDINFQGAFHLVHAAWSALCAAPAGRIVLSASSAGLHGGDGMAAYASSKAALIGLVRGLAVEGRQRGLMINAIAPYAATAMTTPHLSAPLAERMDPADVAPLVSWLVSEACDISGQTLISGGGRLRAAWAVEGPPVRLDDDTGAAVRLALAEGPRETYEDAHQAFAAFMDGRPALRARPELRD</sequence>
<gene>
    <name evidence="5" type="ORF">OR37_00010</name>
</gene>
<dbReference type="PRINTS" id="PR00080">
    <property type="entry name" value="SDRFAMILY"/>
</dbReference>
<dbReference type="SUPFAM" id="SSF51735">
    <property type="entry name" value="NAD(P)-binding Rossmann-fold domains"/>
    <property type="match status" value="1"/>
</dbReference>
<dbReference type="GO" id="GO:0016491">
    <property type="term" value="F:oxidoreductase activity"/>
    <property type="evidence" value="ECO:0007669"/>
    <property type="project" value="UniProtKB-KW"/>
</dbReference>
<dbReference type="eggNOG" id="COG1028">
    <property type="taxonomic scope" value="Bacteria"/>
</dbReference>
<evidence type="ECO:0000256" key="1">
    <source>
        <dbReference type="ARBA" id="ARBA00006484"/>
    </source>
</evidence>
<dbReference type="PRINTS" id="PR00081">
    <property type="entry name" value="GDHRDH"/>
</dbReference>
<dbReference type="SMART" id="SM00822">
    <property type="entry name" value="PKS_KR"/>
    <property type="match status" value="1"/>
</dbReference>
<dbReference type="STRING" id="1292034.OR37_00010"/>
<protein>
    <recommendedName>
        <fullName evidence="4">Ketoreductase domain-containing protein</fullName>
    </recommendedName>
</protein>
<reference evidence="5 6" key="1">
    <citation type="journal article" date="2013" name="Genome Announc.">
        <title>Draft Genome Sequence for Caulobacter sp. Strain OR37, a Bacterium Tolerant to Heavy Metals.</title>
        <authorList>
            <person name="Utturkar S.M."/>
            <person name="Bollmann A."/>
            <person name="Brzoska R.M."/>
            <person name="Klingeman D.M."/>
            <person name="Epstein S.E."/>
            <person name="Palumbo A.V."/>
            <person name="Brown S.D."/>
        </authorList>
    </citation>
    <scope>NUCLEOTIDE SEQUENCE [LARGE SCALE GENOMIC DNA]</scope>
    <source>
        <strain evidence="5 6">OR37</strain>
    </source>
</reference>
<name>R0ENQ5_CAUVI</name>
<dbReference type="PROSITE" id="PS00061">
    <property type="entry name" value="ADH_SHORT"/>
    <property type="match status" value="1"/>
</dbReference>
<dbReference type="RefSeq" id="WP_004615026.1">
    <property type="nucleotide sequence ID" value="NZ_APMP01000001.1"/>
</dbReference>
<dbReference type="InterPro" id="IPR020904">
    <property type="entry name" value="Sc_DH/Rdtase_CS"/>
</dbReference>
<dbReference type="InterPro" id="IPR036291">
    <property type="entry name" value="NAD(P)-bd_dom_sf"/>
</dbReference>
<feature type="domain" description="Ketoreductase" evidence="4">
    <location>
        <begin position="10"/>
        <end position="194"/>
    </location>
</feature>
<accession>R0ENQ5</accession>
<dbReference type="PANTHER" id="PTHR45024">
    <property type="entry name" value="DEHYDROGENASES, SHORT CHAIN"/>
    <property type="match status" value="1"/>
</dbReference>
<dbReference type="InterPro" id="IPR002347">
    <property type="entry name" value="SDR_fam"/>
</dbReference>
<dbReference type="PANTHER" id="PTHR45024:SF2">
    <property type="entry name" value="SCP2 DOMAIN-CONTAINING PROTEIN"/>
    <property type="match status" value="1"/>
</dbReference>
<dbReference type="Gene3D" id="3.40.50.720">
    <property type="entry name" value="NAD(P)-binding Rossmann-like Domain"/>
    <property type="match status" value="1"/>
</dbReference>
<dbReference type="PATRIC" id="fig|1292034.3.peg.9"/>
<evidence type="ECO:0000259" key="4">
    <source>
        <dbReference type="SMART" id="SM00822"/>
    </source>
</evidence>
<dbReference type="Proteomes" id="UP000013063">
    <property type="component" value="Unassembled WGS sequence"/>
</dbReference>
<dbReference type="Pfam" id="PF00106">
    <property type="entry name" value="adh_short"/>
    <property type="match status" value="1"/>
</dbReference>
<evidence type="ECO:0000313" key="6">
    <source>
        <dbReference type="Proteomes" id="UP000013063"/>
    </source>
</evidence>
<evidence type="ECO:0000313" key="5">
    <source>
        <dbReference type="EMBL" id="ENZ83509.1"/>
    </source>
</evidence>
<dbReference type="EMBL" id="APMP01000001">
    <property type="protein sequence ID" value="ENZ83509.1"/>
    <property type="molecule type" value="Genomic_DNA"/>
</dbReference>
<comment type="caution">
    <text evidence="5">The sequence shown here is derived from an EMBL/GenBank/DDBJ whole genome shotgun (WGS) entry which is preliminary data.</text>
</comment>
<evidence type="ECO:0000256" key="2">
    <source>
        <dbReference type="ARBA" id="ARBA00023002"/>
    </source>
</evidence>
<dbReference type="InterPro" id="IPR051687">
    <property type="entry name" value="Peroxisomal_Beta-Oxidation"/>
</dbReference>